<feature type="domain" description="TACO1/YebC-like N-terminal" evidence="4">
    <location>
        <begin position="42"/>
        <end position="112"/>
    </location>
</feature>
<dbReference type="InterPro" id="IPR026564">
    <property type="entry name" value="Transcrip_reg_TACO1-like_dom3"/>
</dbReference>
<evidence type="ECO:0000259" key="3">
    <source>
        <dbReference type="Pfam" id="PF01709"/>
    </source>
</evidence>
<dbReference type="Gene3D" id="1.10.10.200">
    <property type="match status" value="1"/>
</dbReference>
<dbReference type="Gene3D" id="3.30.70.980">
    <property type="match status" value="2"/>
</dbReference>
<organism evidence="5 6">
    <name type="scientific">Lasiosphaeris hirsuta</name>
    <dbReference type="NCBI Taxonomy" id="260670"/>
    <lineage>
        <taxon>Eukaryota</taxon>
        <taxon>Fungi</taxon>
        <taxon>Dikarya</taxon>
        <taxon>Ascomycota</taxon>
        <taxon>Pezizomycotina</taxon>
        <taxon>Sordariomycetes</taxon>
        <taxon>Sordariomycetidae</taxon>
        <taxon>Sordariales</taxon>
        <taxon>Lasiosphaeriaceae</taxon>
        <taxon>Lasiosphaeris</taxon>
    </lineage>
</organism>
<dbReference type="InterPro" id="IPR017856">
    <property type="entry name" value="Integrase-like_N"/>
</dbReference>
<dbReference type="InterPro" id="IPR048300">
    <property type="entry name" value="TACO1_YebC-like_2nd/3rd_dom"/>
</dbReference>
<dbReference type="Proteomes" id="UP001172102">
    <property type="component" value="Unassembled WGS sequence"/>
</dbReference>
<evidence type="ECO:0000256" key="2">
    <source>
        <dbReference type="ARBA" id="ARBA00008724"/>
    </source>
</evidence>
<comment type="caution">
    <text evidence="5">The sequence shown here is derived from an EMBL/GenBank/DDBJ whole genome shotgun (WGS) entry which is preliminary data.</text>
</comment>
<comment type="subcellular location">
    <subcellularLocation>
        <location evidence="1">Mitochondrion</location>
    </subcellularLocation>
</comment>
<feature type="domain" description="TACO1/YebC-like second and third" evidence="3">
    <location>
        <begin position="121"/>
        <end position="279"/>
    </location>
</feature>
<sequence>MASLARAIRSFPSSKGSLNQSSICAQCRRSFLTIPSLQSGHNRWSKIKHDKAFNDAKKTAIFTRFTKNLILFSKLYGSDPNLNPQLASVIAAAKKAGLSKDKIENSIARGQGRTTEGAVLESMTFEAIVQPSIAIILDIETDKKLRALQEIREIVKKAKGVNTAAKFFFSRLGRVVFKKGDSGLDVDAIMDDALEAGAEDLETDSDGNLVVWTQPTSTMQVCQDVGTKFGLKIQSSDIIWSPNKETEAKLDGGWEAAKFTEMLLELRRYVDVQAIYSNVARGDISDEEWEKIEQSLDT</sequence>
<dbReference type="SUPFAM" id="SSF75625">
    <property type="entry name" value="YebC-like"/>
    <property type="match status" value="1"/>
</dbReference>
<dbReference type="Pfam" id="PF20772">
    <property type="entry name" value="TACO1_YebC_N"/>
    <property type="match status" value="1"/>
</dbReference>
<dbReference type="InterPro" id="IPR002876">
    <property type="entry name" value="Transcrip_reg_TACO1-like"/>
</dbReference>
<protein>
    <submittedName>
        <fullName evidence="5">Transcriptional regulator-domain-containing protein</fullName>
    </submittedName>
</protein>
<dbReference type="InterPro" id="IPR029072">
    <property type="entry name" value="YebC-like"/>
</dbReference>
<dbReference type="FunFam" id="1.10.10.200:FF:000002">
    <property type="entry name" value="Probable transcriptional regulatory protein CLM62_37755"/>
    <property type="match status" value="1"/>
</dbReference>
<name>A0AA40DTI7_9PEZI</name>
<dbReference type="InterPro" id="IPR049083">
    <property type="entry name" value="TACO1_YebC_N"/>
</dbReference>
<evidence type="ECO:0000259" key="4">
    <source>
        <dbReference type="Pfam" id="PF20772"/>
    </source>
</evidence>
<reference evidence="5" key="1">
    <citation type="submission" date="2023-06" db="EMBL/GenBank/DDBJ databases">
        <title>Genome-scale phylogeny and comparative genomics of the fungal order Sordariales.</title>
        <authorList>
            <consortium name="Lawrence Berkeley National Laboratory"/>
            <person name="Hensen N."/>
            <person name="Bonometti L."/>
            <person name="Westerberg I."/>
            <person name="Brannstrom I.O."/>
            <person name="Guillou S."/>
            <person name="Cros-Aarteil S."/>
            <person name="Calhoun S."/>
            <person name="Haridas S."/>
            <person name="Kuo A."/>
            <person name="Mondo S."/>
            <person name="Pangilinan J."/>
            <person name="Riley R."/>
            <person name="Labutti K."/>
            <person name="Andreopoulos B."/>
            <person name="Lipzen A."/>
            <person name="Chen C."/>
            <person name="Yanf M."/>
            <person name="Daum C."/>
            <person name="Ng V."/>
            <person name="Clum A."/>
            <person name="Steindorff A."/>
            <person name="Ohm R."/>
            <person name="Martin F."/>
            <person name="Silar P."/>
            <person name="Natvig D."/>
            <person name="Lalanne C."/>
            <person name="Gautier V."/>
            <person name="Ament-Velasquez S.L."/>
            <person name="Kruys A."/>
            <person name="Hutchinson M.I."/>
            <person name="Powell A.J."/>
            <person name="Barry K."/>
            <person name="Miller A.N."/>
            <person name="Grigoriev I.V."/>
            <person name="Debuchy R."/>
            <person name="Gladieux P."/>
            <person name="Thoren M.H."/>
            <person name="Johannesson H."/>
        </authorList>
    </citation>
    <scope>NUCLEOTIDE SEQUENCE</scope>
    <source>
        <strain evidence="5">SMH4607-1</strain>
    </source>
</reference>
<keyword evidence="6" id="KW-1185">Reference proteome</keyword>
<gene>
    <name evidence="5" type="ORF">B0H67DRAFT_491461</name>
</gene>
<evidence type="ECO:0000256" key="1">
    <source>
        <dbReference type="ARBA" id="ARBA00004173"/>
    </source>
</evidence>
<comment type="similarity">
    <text evidence="2">Belongs to the TACO1 family.</text>
</comment>
<evidence type="ECO:0000313" key="5">
    <source>
        <dbReference type="EMBL" id="KAK0711363.1"/>
    </source>
</evidence>
<dbReference type="PANTHER" id="PTHR12532:SF0">
    <property type="entry name" value="TRANSLATIONAL ACTIVATOR OF CYTOCHROME C OXIDASE 1"/>
    <property type="match status" value="1"/>
</dbReference>
<proteinExistence type="inferred from homology"/>
<evidence type="ECO:0000313" key="6">
    <source>
        <dbReference type="Proteomes" id="UP001172102"/>
    </source>
</evidence>
<dbReference type="GO" id="GO:0005739">
    <property type="term" value="C:mitochondrion"/>
    <property type="evidence" value="ECO:0007669"/>
    <property type="project" value="UniProtKB-SubCell"/>
</dbReference>
<dbReference type="Pfam" id="PF01709">
    <property type="entry name" value="Transcrip_reg"/>
    <property type="match status" value="1"/>
</dbReference>
<dbReference type="AlphaFoldDB" id="A0AA40DTI7"/>
<dbReference type="EMBL" id="JAUKUA010000005">
    <property type="protein sequence ID" value="KAK0711363.1"/>
    <property type="molecule type" value="Genomic_DNA"/>
</dbReference>
<accession>A0AA40DTI7</accession>
<dbReference type="PANTHER" id="PTHR12532">
    <property type="entry name" value="TRANSLATIONAL ACTIVATOR OF CYTOCHROME C OXIDASE 1"/>
    <property type="match status" value="1"/>
</dbReference>